<keyword evidence="3" id="KW-1185">Reference proteome</keyword>
<evidence type="ECO:0000259" key="1">
    <source>
        <dbReference type="PROSITE" id="PS50206"/>
    </source>
</evidence>
<dbReference type="SMART" id="SM00450">
    <property type="entry name" value="RHOD"/>
    <property type="match status" value="1"/>
</dbReference>
<protein>
    <submittedName>
        <fullName evidence="2">Rhodanese-like domain-containing protein</fullName>
    </submittedName>
</protein>
<evidence type="ECO:0000313" key="2">
    <source>
        <dbReference type="EMBL" id="MBO1361258.1"/>
    </source>
</evidence>
<name>A0ABS3LZA1_9PROT</name>
<sequence>MIDNISPEATWQAMQDHPEAQLIDVRTPAEWHFVGVPNVAALGRRLFAISWQLPDGRQNANFVEDLRDAGIAPGAPLYFICRSGARSFAAAAAAAAAGFGPVFNVADGFEGPLDNERHRGAVAGWKASGLPWGQN</sequence>
<feature type="domain" description="Rhodanese" evidence="1">
    <location>
        <begin position="16"/>
        <end position="121"/>
    </location>
</feature>
<dbReference type="Proteomes" id="UP000664771">
    <property type="component" value="Unassembled WGS sequence"/>
</dbReference>
<accession>A0ABS3LZA1</accession>
<evidence type="ECO:0000313" key="3">
    <source>
        <dbReference type="Proteomes" id="UP000664771"/>
    </source>
</evidence>
<dbReference type="PANTHER" id="PTHR47377:SF1">
    <property type="entry name" value="RHODANESE-LIKE DOMAIN-CONTAINING PROTEIN 4, CHLOROPLASTIC"/>
    <property type="match status" value="1"/>
</dbReference>
<reference evidence="2 3" key="1">
    <citation type="submission" date="2021-03" db="EMBL/GenBank/DDBJ databases">
        <title>The complete genome sequence of Acetobacter sacchari TBRC 11175.</title>
        <authorList>
            <person name="Charoenyingcharoen P."/>
            <person name="Yukphan P."/>
        </authorList>
    </citation>
    <scope>NUCLEOTIDE SEQUENCE [LARGE SCALE GENOMIC DNA]</scope>
    <source>
        <strain evidence="2 3">TBRC 11175</strain>
    </source>
</reference>
<dbReference type="PANTHER" id="PTHR47377">
    <property type="entry name" value="RHODANESE-LIKE DOMAIN-CONTAINING PROTEIN 4, CHLOROPLASTIC"/>
    <property type="match status" value="1"/>
</dbReference>
<comment type="caution">
    <text evidence="2">The sequence shown here is derived from an EMBL/GenBank/DDBJ whole genome shotgun (WGS) entry which is preliminary data.</text>
</comment>
<dbReference type="Pfam" id="PF00581">
    <property type="entry name" value="Rhodanese"/>
    <property type="match status" value="1"/>
</dbReference>
<dbReference type="Gene3D" id="3.40.250.10">
    <property type="entry name" value="Rhodanese-like domain"/>
    <property type="match status" value="1"/>
</dbReference>
<dbReference type="SUPFAM" id="SSF52821">
    <property type="entry name" value="Rhodanese/Cell cycle control phosphatase"/>
    <property type="match status" value="1"/>
</dbReference>
<dbReference type="InterPro" id="IPR036873">
    <property type="entry name" value="Rhodanese-like_dom_sf"/>
</dbReference>
<dbReference type="PROSITE" id="PS50206">
    <property type="entry name" value="RHODANESE_3"/>
    <property type="match status" value="1"/>
</dbReference>
<organism evidence="2 3">
    <name type="scientific">Acetobacter sacchari</name>
    <dbReference type="NCBI Taxonomy" id="2661687"/>
    <lineage>
        <taxon>Bacteria</taxon>
        <taxon>Pseudomonadati</taxon>
        <taxon>Pseudomonadota</taxon>
        <taxon>Alphaproteobacteria</taxon>
        <taxon>Acetobacterales</taxon>
        <taxon>Acetobacteraceae</taxon>
        <taxon>Acetobacter</taxon>
    </lineage>
</organism>
<proteinExistence type="predicted"/>
<dbReference type="InterPro" id="IPR044240">
    <property type="entry name" value="STR4-like"/>
</dbReference>
<dbReference type="InterPro" id="IPR001763">
    <property type="entry name" value="Rhodanese-like_dom"/>
</dbReference>
<dbReference type="RefSeq" id="WP_207882803.1">
    <property type="nucleotide sequence ID" value="NZ_JAFVMF010000019.1"/>
</dbReference>
<gene>
    <name evidence="2" type="ORF">J2D73_15835</name>
</gene>
<dbReference type="EMBL" id="JAFVMF010000019">
    <property type="protein sequence ID" value="MBO1361258.1"/>
    <property type="molecule type" value="Genomic_DNA"/>
</dbReference>